<dbReference type="KEGG" id="yrh:AABB31_16420"/>
<reference evidence="2 3" key="2">
    <citation type="submission" date="2024-08" db="EMBL/GenBank/DDBJ databases">
        <title>Phylogenomic analyses of a clade within the roseobacter group suggest taxonomic reassignments of species of the genera Aestuariivita, Citreicella, Loktanella, Nautella, Pelagibaca, Ruegeria, Thalassobius, Thiobacimonas and Tropicibacter, and the proposal o.</title>
        <authorList>
            <person name="Jeon C.O."/>
        </authorList>
    </citation>
    <scope>NUCLEOTIDE SEQUENCE [LARGE SCALE GENOMIC DNA]</scope>
    <source>
        <strain evidence="2 3">SS1-5</strain>
    </source>
</reference>
<evidence type="ECO:0000259" key="1">
    <source>
        <dbReference type="PROSITE" id="PS51186"/>
    </source>
</evidence>
<dbReference type="GO" id="GO:0016747">
    <property type="term" value="F:acyltransferase activity, transferring groups other than amino-acyl groups"/>
    <property type="evidence" value="ECO:0007669"/>
    <property type="project" value="InterPro"/>
</dbReference>
<dbReference type="AlphaFoldDB" id="A0AAN0NHV0"/>
<dbReference type="Pfam" id="PF13302">
    <property type="entry name" value="Acetyltransf_3"/>
    <property type="match status" value="1"/>
</dbReference>
<dbReference type="InterPro" id="IPR051531">
    <property type="entry name" value="N-acetyltransferase"/>
</dbReference>
<keyword evidence="2" id="KW-0012">Acyltransferase</keyword>
<evidence type="ECO:0000313" key="3">
    <source>
        <dbReference type="Proteomes" id="UP001470809"/>
    </source>
</evidence>
<sequence length="168" mass="19013">MRLLTERLILRAPLPEDLDRMFAVYSDPHAMRYWSTPPHETPQITKDLLDRRIAAWAAAPVNFQITLNDSYIGNAGNFRDDEIGFMLDPRYWRQGILTEAMRAIIPHLFTTTDHARLTADADPNNAASCGLLQKLGFAETHRAKNTFCINGVWSDSVYFALPRPAPLG</sequence>
<feature type="domain" description="N-acetyltransferase" evidence="1">
    <location>
        <begin position="8"/>
        <end position="164"/>
    </location>
</feature>
<protein>
    <submittedName>
        <fullName evidence="2">GNAT family N-acetyltransferase</fullName>
        <ecNumber evidence="2">2.3.-.-</ecNumber>
    </submittedName>
</protein>
<dbReference type="InterPro" id="IPR016181">
    <property type="entry name" value="Acyl_CoA_acyltransferase"/>
</dbReference>
<organism evidence="2 3">
    <name type="scientific">Yoonia rhodophyticola</name>
    <dbReference type="NCBI Taxonomy" id="3137370"/>
    <lineage>
        <taxon>Bacteria</taxon>
        <taxon>Pseudomonadati</taxon>
        <taxon>Pseudomonadota</taxon>
        <taxon>Alphaproteobacteria</taxon>
        <taxon>Rhodobacterales</taxon>
        <taxon>Paracoccaceae</taxon>
        <taxon>Yoonia</taxon>
    </lineage>
</organism>
<dbReference type="EC" id="2.3.-.-" evidence="2"/>
<gene>
    <name evidence="2" type="ORF">AABB31_16420</name>
</gene>
<dbReference type="PANTHER" id="PTHR43792">
    <property type="entry name" value="GNAT FAMILY, PUTATIVE (AFU_ORTHOLOGUE AFUA_3G00765)-RELATED-RELATED"/>
    <property type="match status" value="1"/>
</dbReference>
<name>A0AAN0NHV0_9RHOB</name>
<proteinExistence type="predicted"/>
<dbReference type="PROSITE" id="PS51186">
    <property type="entry name" value="GNAT"/>
    <property type="match status" value="1"/>
</dbReference>
<evidence type="ECO:0000313" key="2">
    <source>
        <dbReference type="EMBL" id="WZU66601.1"/>
    </source>
</evidence>
<reference evidence="3" key="1">
    <citation type="submission" date="2024-04" db="EMBL/GenBank/DDBJ databases">
        <title>Phylogenomic analyses of a clade within the roseobacter group suggest taxonomic reassignments of species of the genera Aestuariivita, Citreicella, Loktanella, Nautella, Pelagibaca, Ruegeria, Thalassobius, Thiobacimonas and Tropicibacter, and the proposal o.</title>
        <authorList>
            <person name="Jeon C.O."/>
        </authorList>
    </citation>
    <scope>NUCLEOTIDE SEQUENCE [LARGE SCALE GENOMIC DNA]</scope>
    <source>
        <strain evidence="3">SS1-5</strain>
    </source>
</reference>
<dbReference type="RefSeq" id="WP_342075923.1">
    <property type="nucleotide sequence ID" value="NZ_CP151767.2"/>
</dbReference>
<dbReference type="InterPro" id="IPR000182">
    <property type="entry name" value="GNAT_dom"/>
</dbReference>
<dbReference type="SUPFAM" id="SSF55729">
    <property type="entry name" value="Acyl-CoA N-acyltransferases (Nat)"/>
    <property type="match status" value="1"/>
</dbReference>
<keyword evidence="3" id="KW-1185">Reference proteome</keyword>
<dbReference type="PANTHER" id="PTHR43792:SF1">
    <property type="entry name" value="N-ACETYLTRANSFERASE DOMAIN-CONTAINING PROTEIN"/>
    <property type="match status" value="1"/>
</dbReference>
<accession>A0AAN0NHV0</accession>
<dbReference type="EMBL" id="CP151767">
    <property type="protein sequence ID" value="WZU66601.1"/>
    <property type="molecule type" value="Genomic_DNA"/>
</dbReference>
<keyword evidence="2" id="KW-0808">Transferase</keyword>
<dbReference type="Gene3D" id="3.40.630.30">
    <property type="match status" value="1"/>
</dbReference>
<dbReference type="Proteomes" id="UP001470809">
    <property type="component" value="Chromosome"/>
</dbReference>